<evidence type="ECO:0000259" key="4">
    <source>
        <dbReference type="PROSITE" id="PS50887"/>
    </source>
</evidence>
<dbReference type="KEGG" id="drt:Dret_1837"/>
<dbReference type="AlphaFoldDB" id="C8X3X4"/>
<protein>
    <recommendedName>
        <fullName evidence="1">diguanylate cyclase</fullName>
        <ecNumber evidence="1">2.7.7.65</ecNumber>
    </recommendedName>
</protein>
<dbReference type="InterPro" id="IPR000160">
    <property type="entry name" value="GGDEF_dom"/>
</dbReference>
<keyword evidence="3" id="KW-0812">Transmembrane</keyword>
<dbReference type="Pfam" id="PF04392">
    <property type="entry name" value="ABC_sub_bind"/>
    <property type="match status" value="1"/>
</dbReference>
<sequence length="544" mass="61085">MSGRCVREHKHGFWCAVFLLMILLVAWTTAEANEKQKILVLHSYHQGLEWTDNITKGVQSVFEPLYNDYELYYFYLDTKRHAGIDYIERWEGLFSQVLDDTPFDIIISSDNNALRFLNDRFAAELEDTPVVFCGVNAYEPGLIANLHQVTGVAEDTDIMGTIKAIQALQPDLERLVFLNDQTVTGRRSEKLVQEVLPRLEPELTVEYHNQFRLRQIPEIVSGLGKDDAIYLLTLNRDADGEFISYADGIRLVYEHASAPIYGSWSFYLGKGLAGGLITRGFDQGRQAALVAKQVLKGAPTGEIPVRRNAAQRYIFDYRVLQGFGLDPADCPPGSMFIHKPPTTWEYIQQNLPFVILVGAVVALLCLSLALALRQRRLMYWASITDSLTGIFNRERLDEDMGLLIHRCHERGEGFACILVDIDYFKTINDTKGHTVGDQVLVEFARLLAQQSRGTDSVFRYGGEEFLMVLPGADLRGASQLAERVRAAIGGTRFAGETRLSASFGVAEYQLSDNWEGLLSRADTALYAAKAQGRNRVVVAPHETE</sequence>
<organism evidence="5 6">
    <name type="scientific">Desulfohalobium retbaense (strain ATCC 49708 / DSM 5692 / JCM 16813 / HR100)</name>
    <dbReference type="NCBI Taxonomy" id="485915"/>
    <lineage>
        <taxon>Bacteria</taxon>
        <taxon>Pseudomonadati</taxon>
        <taxon>Thermodesulfobacteriota</taxon>
        <taxon>Desulfovibrionia</taxon>
        <taxon>Desulfovibrionales</taxon>
        <taxon>Desulfohalobiaceae</taxon>
        <taxon>Desulfohalobium</taxon>
    </lineage>
</organism>
<accession>C8X3X4</accession>
<dbReference type="InterPro" id="IPR007487">
    <property type="entry name" value="ABC_transpt-TYRBP-like"/>
</dbReference>
<dbReference type="NCBIfam" id="TIGR00254">
    <property type="entry name" value="GGDEF"/>
    <property type="match status" value="1"/>
</dbReference>
<dbReference type="InterPro" id="IPR050469">
    <property type="entry name" value="Diguanylate_Cyclase"/>
</dbReference>
<dbReference type="EC" id="2.7.7.65" evidence="1"/>
<dbReference type="GO" id="GO:0052621">
    <property type="term" value="F:diguanylate cyclase activity"/>
    <property type="evidence" value="ECO:0007669"/>
    <property type="project" value="UniProtKB-EC"/>
</dbReference>
<evidence type="ECO:0000256" key="1">
    <source>
        <dbReference type="ARBA" id="ARBA00012528"/>
    </source>
</evidence>
<keyword evidence="6" id="KW-1185">Reference proteome</keyword>
<dbReference type="Gene3D" id="3.40.50.2300">
    <property type="match status" value="2"/>
</dbReference>
<dbReference type="PANTHER" id="PTHR45138">
    <property type="entry name" value="REGULATORY COMPONENTS OF SENSORY TRANSDUCTION SYSTEM"/>
    <property type="match status" value="1"/>
</dbReference>
<proteinExistence type="predicted"/>
<feature type="transmembrane region" description="Helical" evidence="3">
    <location>
        <begin position="351"/>
        <end position="372"/>
    </location>
</feature>
<dbReference type="eggNOG" id="COG3706">
    <property type="taxonomic scope" value="Bacteria"/>
</dbReference>
<dbReference type="SMART" id="SM00267">
    <property type="entry name" value="GGDEF"/>
    <property type="match status" value="1"/>
</dbReference>
<dbReference type="EMBL" id="CP001734">
    <property type="protein sequence ID" value="ACV69121.1"/>
    <property type="molecule type" value="Genomic_DNA"/>
</dbReference>
<evidence type="ECO:0000313" key="6">
    <source>
        <dbReference type="Proteomes" id="UP000001052"/>
    </source>
</evidence>
<gene>
    <name evidence="5" type="ordered locus">Dret_1837</name>
</gene>
<dbReference type="SUPFAM" id="SSF55073">
    <property type="entry name" value="Nucleotide cyclase"/>
    <property type="match status" value="1"/>
</dbReference>
<dbReference type="PROSITE" id="PS50887">
    <property type="entry name" value="GGDEF"/>
    <property type="match status" value="1"/>
</dbReference>
<dbReference type="STRING" id="485915.Dret_1837"/>
<keyword evidence="3" id="KW-0472">Membrane</keyword>
<evidence type="ECO:0000313" key="5">
    <source>
        <dbReference type="EMBL" id="ACV69121.1"/>
    </source>
</evidence>
<name>C8X3X4_DESRD</name>
<feature type="domain" description="GGDEF" evidence="4">
    <location>
        <begin position="412"/>
        <end position="541"/>
    </location>
</feature>
<dbReference type="InterPro" id="IPR043128">
    <property type="entry name" value="Rev_trsase/Diguanyl_cyclase"/>
</dbReference>
<dbReference type="PANTHER" id="PTHR45138:SF9">
    <property type="entry name" value="DIGUANYLATE CYCLASE DGCM-RELATED"/>
    <property type="match status" value="1"/>
</dbReference>
<dbReference type="InterPro" id="IPR029787">
    <property type="entry name" value="Nucleotide_cyclase"/>
</dbReference>
<dbReference type="RefSeq" id="WP_015752264.1">
    <property type="nucleotide sequence ID" value="NC_013223.1"/>
</dbReference>
<dbReference type="eggNOG" id="COG2984">
    <property type="taxonomic scope" value="Bacteria"/>
</dbReference>
<reference evidence="6" key="1">
    <citation type="submission" date="2009-09" db="EMBL/GenBank/DDBJ databases">
        <title>The complete chromosome of Desulfohalobium retbaense DSM 5692.</title>
        <authorList>
            <consortium name="US DOE Joint Genome Institute (JGI-PGF)"/>
            <person name="Lucas S."/>
            <person name="Copeland A."/>
            <person name="Lapidus A."/>
            <person name="Glavina del Rio T."/>
            <person name="Dalin E."/>
            <person name="Tice H."/>
            <person name="Bruce D."/>
            <person name="Goodwin L."/>
            <person name="Pitluck S."/>
            <person name="Kyrpides N."/>
            <person name="Mavromatis K."/>
            <person name="Ivanova N."/>
            <person name="Mikhailova N."/>
            <person name="Munk A.C."/>
            <person name="Brettin T."/>
            <person name="Detter J.C."/>
            <person name="Han C."/>
            <person name="Tapia R."/>
            <person name="Larimer F."/>
            <person name="Land M."/>
            <person name="Hauser L."/>
            <person name="Markowitz V."/>
            <person name="Cheng J.-F."/>
            <person name="Hugenholtz P."/>
            <person name="Woyke T."/>
            <person name="Wu D."/>
            <person name="Spring S."/>
            <person name="Klenk H.-P."/>
            <person name="Eisen J.A."/>
        </authorList>
    </citation>
    <scope>NUCLEOTIDE SEQUENCE [LARGE SCALE GENOMIC DNA]</scope>
    <source>
        <strain evidence="6">DSM 5692</strain>
    </source>
</reference>
<dbReference type="Proteomes" id="UP000001052">
    <property type="component" value="Chromosome"/>
</dbReference>
<comment type="catalytic activity">
    <reaction evidence="2">
        <text>2 GTP = 3',3'-c-di-GMP + 2 diphosphate</text>
        <dbReference type="Rhea" id="RHEA:24898"/>
        <dbReference type="ChEBI" id="CHEBI:33019"/>
        <dbReference type="ChEBI" id="CHEBI:37565"/>
        <dbReference type="ChEBI" id="CHEBI:58805"/>
        <dbReference type="EC" id="2.7.7.65"/>
    </reaction>
</comment>
<reference evidence="5 6" key="2">
    <citation type="journal article" date="2010" name="Stand. Genomic Sci.">
        <title>Complete genome sequence of Desulfohalobium retbaense type strain (HR(100)).</title>
        <authorList>
            <person name="Spring S."/>
            <person name="Nolan M."/>
            <person name="Lapidus A."/>
            <person name="Glavina Del Rio T."/>
            <person name="Copeland A."/>
            <person name="Tice H."/>
            <person name="Cheng J.F."/>
            <person name="Lucas S."/>
            <person name="Land M."/>
            <person name="Chen F."/>
            <person name="Bruce D."/>
            <person name="Goodwin L."/>
            <person name="Pitluck S."/>
            <person name="Ivanova N."/>
            <person name="Mavromatis K."/>
            <person name="Mikhailova N."/>
            <person name="Pati A."/>
            <person name="Chen A."/>
            <person name="Palaniappan K."/>
            <person name="Hauser L."/>
            <person name="Chang Y.J."/>
            <person name="Jeffries C.D."/>
            <person name="Munk C."/>
            <person name="Kiss H."/>
            <person name="Chain P."/>
            <person name="Han C."/>
            <person name="Brettin T."/>
            <person name="Detter J.C."/>
            <person name="Schuler E."/>
            <person name="Goker M."/>
            <person name="Rohde M."/>
            <person name="Bristow J."/>
            <person name="Eisen J.A."/>
            <person name="Markowitz V."/>
            <person name="Hugenholtz P."/>
            <person name="Kyrpides N.C."/>
            <person name="Klenk H.P."/>
        </authorList>
    </citation>
    <scope>NUCLEOTIDE SEQUENCE [LARGE SCALE GENOMIC DNA]</scope>
    <source>
        <strain evidence="5 6">DSM 5692</strain>
    </source>
</reference>
<evidence type="ECO:0000256" key="3">
    <source>
        <dbReference type="SAM" id="Phobius"/>
    </source>
</evidence>
<dbReference type="OrthoDB" id="9812260at2"/>
<dbReference type="Pfam" id="PF00990">
    <property type="entry name" value="GGDEF"/>
    <property type="match status" value="1"/>
</dbReference>
<dbReference type="Gene3D" id="3.30.70.270">
    <property type="match status" value="1"/>
</dbReference>
<dbReference type="HOGENOM" id="CLU_033622_0_0_7"/>
<dbReference type="FunFam" id="3.30.70.270:FF:000001">
    <property type="entry name" value="Diguanylate cyclase domain protein"/>
    <property type="match status" value="1"/>
</dbReference>
<dbReference type="CDD" id="cd01949">
    <property type="entry name" value="GGDEF"/>
    <property type="match status" value="1"/>
</dbReference>
<keyword evidence="3" id="KW-1133">Transmembrane helix</keyword>
<evidence type="ECO:0000256" key="2">
    <source>
        <dbReference type="ARBA" id="ARBA00034247"/>
    </source>
</evidence>